<name>A0A9W7AQZ9_9STRA</name>
<dbReference type="EMBL" id="BRXY01000179">
    <property type="protein sequence ID" value="GMH74415.1"/>
    <property type="molecule type" value="Genomic_DNA"/>
</dbReference>
<keyword evidence="1" id="KW-0812">Transmembrane</keyword>
<dbReference type="OrthoDB" id="193165at2759"/>
<evidence type="ECO:0000313" key="3">
    <source>
        <dbReference type="Proteomes" id="UP001165085"/>
    </source>
</evidence>
<dbReference type="AlphaFoldDB" id="A0A9W7AQZ9"/>
<proteinExistence type="predicted"/>
<reference evidence="3" key="1">
    <citation type="journal article" date="2023" name="Commun. Biol.">
        <title>Genome analysis of Parmales, the sister group of diatoms, reveals the evolutionary specialization of diatoms from phago-mixotrophs to photoautotrophs.</title>
        <authorList>
            <person name="Ban H."/>
            <person name="Sato S."/>
            <person name="Yoshikawa S."/>
            <person name="Yamada K."/>
            <person name="Nakamura Y."/>
            <person name="Ichinomiya M."/>
            <person name="Sato N."/>
            <person name="Blanc-Mathieu R."/>
            <person name="Endo H."/>
            <person name="Kuwata A."/>
            <person name="Ogata H."/>
        </authorList>
    </citation>
    <scope>NUCLEOTIDE SEQUENCE [LARGE SCALE GENOMIC DNA]</scope>
    <source>
        <strain evidence="3">NIES 3701</strain>
    </source>
</reference>
<keyword evidence="1" id="KW-0472">Membrane</keyword>
<gene>
    <name evidence="2" type="ORF">TrST_g2253</name>
</gene>
<organism evidence="2 3">
    <name type="scientific">Triparma strigata</name>
    <dbReference type="NCBI Taxonomy" id="1606541"/>
    <lineage>
        <taxon>Eukaryota</taxon>
        <taxon>Sar</taxon>
        <taxon>Stramenopiles</taxon>
        <taxon>Ochrophyta</taxon>
        <taxon>Bolidophyceae</taxon>
        <taxon>Parmales</taxon>
        <taxon>Triparmaceae</taxon>
        <taxon>Triparma</taxon>
    </lineage>
</organism>
<comment type="caution">
    <text evidence="2">The sequence shown here is derived from an EMBL/GenBank/DDBJ whole genome shotgun (WGS) entry which is preliminary data.</text>
</comment>
<evidence type="ECO:0000313" key="2">
    <source>
        <dbReference type="EMBL" id="GMH74415.1"/>
    </source>
</evidence>
<feature type="transmembrane region" description="Helical" evidence="1">
    <location>
        <begin position="47"/>
        <end position="70"/>
    </location>
</feature>
<keyword evidence="1" id="KW-1133">Transmembrane helix</keyword>
<protein>
    <submittedName>
        <fullName evidence="2">Uncharacterized protein</fullName>
    </submittedName>
</protein>
<keyword evidence="3" id="KW-1185">Reference proteome</keyword>
<dbReference type="Proteomes" id="UP001165085">
    <property type="component" value="Unassembled WGS sequence"/>
</dbReference>
<sequence>MDVPSNYGRWVDEKESDGTGWKTFSSGLDDIFNACDFDRSYSTWGGYLLWMTSYFSLCVWSSILLALLTFGDTIEAEREKNKSSASIHEKLLLAEQL</sequence>
<evidence type="ECO:0000256" key="1">
    <source>
        <dbReference type="SAM" id="Phobius"/>
    </source>
</evidence>
<accession>A0A9W7AQZ9</accession>